<evidence type="ECO:0000313" key="2">
    <source>
        <dbReference type="Proteomes" id="UP001497382"/>
    </source>
</evidence>
<dbReference type="AlphaFoldDB" id="A0AAV1ZC61"/>
<sequence>MITRACSRHAFFPVNSSEYVHCYEHGMLLSGIVILSVGKRVLQGLIWNDRQSPDLHPWPWRYTVSFSDKTKILENSVTFSIFLL</sequence>
<accession>A0AAV1ZC61</accession>
<organism evidence="1 2">
    <name type="scientific">Larinioides sclopetarius</name>
    <dbReference type="NCBI Taxonomy" id="280406"/>
    <lineage>
        <taxon>Eukaryota</taxon>
        <taxon>Metazoa</taxon>
        <taxon>Ecdysozoa</taxon>
        <taxon>Arthropoda</taxon>
        <taxon>Chelicerata</taxon>
        <taxon>Arachnida</taxon>
        <taxon>Araneae</taxon>
        <taxon>Araneomorphae</taxon>
        <taxon>Entelegynae</taxon>
        <taxon>Araneoidea</taxon>
        <taxon>Araneidae</taxon>
        <taxon>Larinioides</taxon>
    </lineage>
</organism>
<comment type="caution">
    <text evidence="1">The sequence shown here is derived from an EMBL/GenBank/DDBJ whole genome shotgun (WGS) entry which is preliminary data.</text>
</comment>
<keyword evidence="2" id="KW-1185">Reference proteome</keyword>
<name>A0AAV1ZC61_9ARAC</name>
<gene>
    <name evidence="1" type="ORF">LARSCL_LOCUS4540</name>
</gene>
<dbReference type="Proteomes" id="UP001497382">
    <property type="component" value="Unassembled WGS sequence"/>
</dbReference>
<evidence type="ECO:0000313" key="1">
    <source>
        <dbReference type="EMBL" id="CAL1269047.1"/>
    </source>
</evidence>
<proteinExistence type="predicted"/>
<protein>
    <submittedName>
        <fullName evidence="1">Uncharacterized protein</fullName>
    </submittedName>
</protein>
<dbReference type="EMBL" id="CAXIEN010000037">
    <property type="protein sequence ID" value="CAL1269047.1"/>
    <property type="molecule type" value="Genomic_DNA"/>
</dbReference>
<reference evidence="1 2" key="1">
    <citation type="submission" date="2024-04" db="EMBL/GenBank/DDBJ databases">
        <authorList>
            <person name="Rising A."/>
            <person name="Reimegard J."/>
            <person name="Sonavane S."/>
            <person name="Akerstrom W."/>
            <person name="Nylinder S."/>
            <person name="Hedman E."/>
            <person name="Kallberg Y."/>
        </authorList>
    </citation>
    <scope>NUCLEOTIDE SEQUENCE [LARGE SCALE GENOMIC DNA]</scope>
</reference>